<keyword evidence="1" id="KW-1133">Transmembrane helix</keyword>
<dbReference type="AlphaFoldDB" id="A0A8J7U6C2"/>
<proteinExistence type="predicted"/>
<keyword evidence="1" id="KW-0472">Membrane</keyword>
<evidence type="ECO:0000313" key="3">
    <source>
        <dbReference type="Proteomes" id="UP000664417"/>
    </source>
</evidence>
<dbReference type="Proteomes" id="UP000664417">
    <property type="component" value="Unassembled WGS sequence"/>
</dbReference>
<name>A0A8J7U6C2_9BACT</name>
<protein>
    <recommendedName>
        <fullName evidence="4">Transmembrane protein</fullName>
    </recommendedName>
</protein>
<comment type="caution">
    <text evidence="2">The sequence shown here is derived from an EMBL/GenBank/DDBJ whole genome shotgun (WGS) entry which is preliminary data.</text>
</comment>
<gene>
    <name evidence="2" type="ORF">J3U88_24940</name>
</gene>
<keyword evidence="3" id="KW-1185">Reference proteome</keyword>
<dbReference type="RefSeq" id="WP_207861722.1">
    <property type="nucleotide sequence ID" value="NZ_JAFREP010000027.1"/>
</dbReference>
<organism evidence="2 3">
    <name type="scientific">Acanthopleuribacter pedis</name>
    <dbReference type="NCBI Taxonomy" id="442870"/>
    <lineage>
        <taxon>Bacteria</taxon>
        <taxon>Pseudomonadati</taxon>
        <taxon>Acidobacteriota</taxon>
        <taxon>Holophagae</taxon>
        <taxon>Acanthopleuribacterales</taxon>
        <taxon>Acanthopleuribacteraceae</taxon>
        <taxon>Acanthopleuribacter</taxon>
    </lineage>
</organism>
<sequence length="78" mass="8357">MPEGTGEMELRVDGAVEYRRHALGMILFGAVLVIGILAFPAFLNSRYGVMMFVAGIGFIGWGGIRLLEVHGDEGGSTE</sequence>
<reference evidence="2" key="1">
    <citation type="submission" date="2021-03" db="EMBL/GenBank/DDBJ databases">
        <authorList>
            <person name="Wang G."/>
        </authorList>
    </citation>
    <scope>NUCLEOTIDE SEQUENCE</scope>
    <source>
        <strain evidence="2">KCTC 12899</strain>
    </source>
</reference>
<keyword evidence="1" id="KW-0812">Transmembrane</keyword>
<dbReference type="EMBL" id="JAFREP010000027">
    <property type="protein sequence ID" value="MBO1321749.1"/>
    <property type="molecule type" value="Genomic_DNA"/>
</dbReference>
<evidence type="ECO:0008006" key="4">
    <source>
        <dbReference type="Google" id="ProtNLM"/>
    </source>
</evidence>
<evidence type="ECO:0000313" key="2">
    <source>
        <dbReference type="EMBL" id="MBO1321749.1"/>
    </source>
</evidence>
<accession>A0A8J7U6C2</accession>
<evidence type="ECO:0000256" key="1">
    <source>
        <dbReference type="SAM" id="Phobius"/>
    </source>
</evidence>
<feature type="transmembrane region" description="Helical" evidence="1">
    <location>
        <begin position="21"/>
        <end position="43"/>
    </location>
</feature>
<feature type="transmembrane region" description="Helical" evidence="1">
    <location>
        <begin position="49"/>
        <end position="67"/>
    </location>
</feature>